<proteinExistence type="predicted"/>
<feature type="compositionally biased region" description="Polar residues" evidence="1">
    <location>
        <begin position="175"/>
        <end position="192"/>
    </location>
</feature>
<organism evidence="2">
    <name type="scientific">Drosophila rhopaloa</name>
    <name type="common">Fruit fly</name>
    <dbReference type="NCBI Taxonomy" id="1041015"/>
    <lineage>
        <taxon>Eukaryota</taxon>
        <taxon>Metazoa</taxon>
        <taxon>Ecdysozoa</taxon>
        <taxon>Arthropoda</taxon>
        <taxon>Hexapoda</taxon>
        <taxon>Insecta</taxon>
        <taxon>Pterygota</taxon>
        <taxon>Neoptera</taxon>
        <taxon>Endopterygota</taxon>
        <taxon>Diptera</taxon>
        <taxon>Brachycera</taxon>
        <taxon>Muscomorpha</taxon>
        <taxon>Ephydroidea</taxon>
        <taxon>Drosophilidae</taxon>
        <taxon>Drosophila</taxon>
        <taxon>Sophophora</taxon>
    </lineage>
</organism>
<accession>A0A6P4FJU0</accession>
<evidence type="ECO:0000313" key="2">
    <source>
        <dbReference type="RefSeq" id="XP_016990775.1"/>
    </source>
</evidence>
<protein>
    <submittedName>
        <fullName evidence="2">Uncharacterized protein LOC108052793</fullName>
    </submittedName>
</protein>
<dbReference type="OrthoDB" id="7864544at2759"/>
<name>A0A6P4FJU0_DRORH</name>
<evidence type="ECO:0000256" key="1">
    <source>
        <dbReference type="SAM" id="MobiDB-lite"/>
    </source>
</evidence>
<gene>
    <name evidence="2" type="primary">LOC108052793</name>
</gene>
<feature type="compositionally biased region" description="Basic and acidic residues" evidence="1">
    <location>
        <begin position="70"/>
        <end position="79"/>
    </location>
</feature>
<feature type="compositionally biased region" description="Basic residues" evidence="1">
    <location>
        <begin position="96"/>
        <end position="116"/>
    </location>
</feature>
<dbReference type="AlphaFoldDB" id="A0A6P4FJU0"/>
<reference evidence="2" key="1">
    <citation type="submission" date="2025-08" db="UniProtKB">
        <authorList>
            <consortium name="RefSeq"/>
        </authorList>
    </citation>
    <scope>IDENTIFICATION</scope>
</reference>
<feature type="region of interest" description="Disordered" evidence="1">
    <location>
        <begin position="175"/>
        <end position="202"/>
    </location>
</feature>
<sequence length="202" mass="22526">MEEKPGPSESGGKGKKATSKSPRGKKRIIRVSNNELSSCDELPRPRGPIKKRVGQKAPKFQPGQVPSSEEVDKILEVPRRVAKRVVPKSKLEKTKSPSHGRKKPSPKVTAAKRRAANRTSPPGATGVIEPSENRSEMVQPEVTNAKPWWKSLFWKIQDDERVFKEVHEDELNQLELASNSREVADTSPQTDASAPKFKSYKQ</sequence>
<feature type="region of interest" description="Disordered" evidence="1">
    <location>
        <begin position="1"/>
        <end position="142"/>
    </location>
</feature>
<feature type="compositionally biased region" description="Basic residues" evidence="1">
    <location>
        <begin position="13"/>
        <end position="29"/>
    </location>
</feature>
<dbReference type="RefSeq" id="XP_016990775.1">
    <property type="nucleotide sequence ID" value="XM_017135286.1"/>
</dbReference>